<proteinExistence type="predicted"/>
<gene>
    <name evidence="1" type="ORF">BN1205_049300</name>
</gene>
<protein>
    <submittedName>
        <fullName evidence="1">Uncharacterized protein</fullName>
    </submittedName>
</protein>
<accession>A0A0F7UVK0</accession>
<organism evidence="1">
    <name type="scientific">Toxoplasma gondii (strain ATCC 50861 / VEG)</name>
    <dbReference type="NCBI Taxonomy" id="432359"/>
    <lineage>
        <taxon>Eukaryota</taxon>
        <taxon>Sar</taxon>
        <taxon>Alveolata</taxon>
        <taxon>Apicomplexa</taxon>
        <taxon>Conoidasida</taxon>
        <taxon>Coccidia</taxon>
        <taxon>Eucoccidiorida</taxon>
        <taxon>Eimeriorina</taxon>
        <taxon>Sarcocystidae</taxon>
        <taxon>Toxoplasma</taxon>
    </lineage>
</organism>
<sequence length="147" mass="16989">MEKRTERKERRMLEVKRRSFSVSFRFLLSFLLQRTTPTLGCIQGKNRDTRLSGAFGGFPVRKQRLSFLSPSAMAHYGLLFARGWFTKSLGATVFGLIGVHQLAKKYYDIPTYRDFNLTNWSYALERENLRRQGIDPDSVDLTGENNA</sequence>
<dbReference type="AlphaFoldDB" id="A0A0F7UVK0"/>
<evidence type="ECO:0000313" key="1">
    <source>
        <dbReference type="EMBL" id="CEL74091.1"/>
    </source>
</evidence>
<name>A0A0F7UVK0_TOXGV</name>
<reference evidence="1" key="1">
    <citation type="journal article" date="2015" name="PLoS ONE">
        <title>Comprehensive Evaluation of Toxoplasma gondii VEG and Neospora caninum LIV Genomes with Tachyzoite Stage Transcriptome and Proteome Defines Novel Transcript Features.</title>
        <authorList>
            <person name="Ramaprasad A."/>
            <person name="Mourier T."/>
            <person name="Naeem R."/>
            <person name="Malas T.B."/>
            <person name="Moussa E."/>
            <person name="Panigrahi A."/>
            <person name="Vermont S.J."/>
            <person name="Otto T.D."/>
            <person name="Wastling J."/>
            <person name="Pain A."/>
        </authorList>
    </citation>
    <scope>NUCLEOTIDE SEQUENCE</scope>
    <source>
        <strain evidence="1">VEG</strain>
    </source>
</reference>
<dbReference type="EMBL" id="LN714497">
    <property type="protein sequence ID" value="CEL74091.1"/>
    <property type="molecule type" value="Genomic_DNA"/>
</dbReference>